<reference evidence="2" key="1">
    <citation type="submission" date="2015-06" db="EMBL/GenBank/DDBJ databases">
        <authorList>
            <person name="Joergensen T."/>
        </authorList>
    </citation>
    <scope>NUCLEOTIDE SEQUENCE</scope>
    <source>
        <plasmid evidence="2">pRGRH0401</plasmid>
    </source>
</reference>
<feature type="compositionally biased region" description="Basic residues" evidence="1">
    <location>
        <begin position="285"/>
        <end position="304"/>
    </location>
</feature>
<geneLocation type="plasmid" evidence="2">
    <name>pRGRH0401</name>
</geneLocation>
<accession>A0A0H5Q0G8</accession>
<reference evidence="2" key="2">
    <citation type="submission" date="2015-07" db="EMBL/GenBank/DDBJ databases">
        <title>Plasmids, circular viruses and viroids from rat gut.</title>
        <authorList>
            <person name="Jorgensen T.J."/>
            <person name="Hansen M.A."/>
            <person name="Xu Z."/>
            <person name="Tabak M.A."/>
            <person name="Sorensen S.J."/>
            <person name="Hansen L.H."/>
        </authorList>
    </citation>
    <scope>NUCLEOTIDE SEQUENCE</scope>
    <source>
        <plasmid evidence="2">pRGRH0401</plasmid>
    </source>
</reference>
<dbReference type="InterPro" id="IPR010751">
    <property type="entry name" value="TrfA"/>
</dbReference>
<feature type="region of interest" description="Disordered" evidence="1">
    <location>
        <begin position="282"/>
        <end position="304"/>
    </location>
</feature>
<evidence type="ECO:0008006" key="3">
    <source>
        <dbReference type="Google" id="ProtNLM"/>
    </source>
</evidence>
<keyword evidence="2" id="KW-0614">Plasmid</keyword>
<protein>
    <recommendedName>
        <fullName evidence="3">TrfA protein</fullName>
    </recommendedName>
</protein>
<dbReference type="Pfam" id="PF07042">
    <property type="entry name" value="TrfA"/>
    <property type="match status" value="1"/>
</dbReference>
<name>A0A0H5Q0G8_9ZZZZ</name>
<proteinExistence type="predicted"/>
<evidence type="ECO:0000256" key="1">
    <source>
        <dbReference type="SAM" id="MobiDB-lite"/>
    </source>
</evidence>
<sequence>MKRMGDLLGRIEELREQAKQRAEREKRDPLPGAPLPKNVVQLPLWPEPVRAVPNGFLRSALFGAIAKGKRRYIDGEQLAALDGIEIRYTGQRLDQGDLDVWESVLHAVRLQELGSQCRVTSYALLKLMGKTDTGKNRATLNKRITRLVASALTVKQGRYTYIGGLIRFAAKDEETQEWVIELDEKLRPLFAADQFTQIEWAVRHELDGKPLAQWLHGFYASHAKPFPMRMETLLKLAGSEDANPRSAQQTLRKALDAVAEASAAHGEGFSYEIRGDLAHVEKKAKGAQRRHLAKKAAKPRKPRG</sequence>
<dbReference type="EMBL" id="LN853047">
    <property type="protein sequence ID" value="CRY94894.1"/>
    <property type="molecule type" value="Genomic_DNA"/>
</dbReference>
<evidence type="ECO:0000313" key="2">
    <source>
        <dbReference type="EMBL" id="CRY94894.1"/>
    </source>
</evidence>
<dbReference type="AlphaFoldDB" id="A0A0H5Q0G8"/>
<organism evidence="2">
    <name type="scientific">uncultured prokaryote</name>
    <dbReference type="NCBI Taxonomy" id="198431"/>
    <lineage>
        <taxon>unclassified sequences</taxon>
        <taxon>environmental samples</taxon>
    </lineage>
</organism>